<dbReference type="PATRIC" id="fig|1230338.3.peg.385"/>
<dbReference type="GO" id="GO:0003677">
    <property type="term" value="F:DNA binding"/>
    <property type="evidence" value="ECO:0007669"/>
    <property type="project" value="UniProtKB-UniRule"/>
</dbReference>
<dbReference type="eggNOG" id="COG4974">
    <property type="taxonomic scope" value="Bacteria"/>
</dbReference>
<evidence type="ECO:0000256" key="1">
    <source>
        <dbReference type="ARBA" id="ARBA00004496"/>
    </source>
</evidence>
<dbReference type="InterPro" id="IPR002104">
    <property type="entry name" value="Integrase_catalytic"/>
</dbReference>
<dbReference type="InterPro" id="IPR023009">
    <property type="entry name" value="Tyrosine_recombinase_XerC/XerD"/>
</dbReference>
<dbReference type="STRING" id="1230338.MOMA_01745"/>
<feature type="active site" evidence="10">
    <location>
        <position position="278"/>
    </location>
</feature>
<protein>
    <recommendedName>
        <fullName evidence="10">Tyrosine recombinase XerC</fullName>
    </recommendedName>
</protein>
<dbReference type="InterPro" id="IPR011010">
    <property type="entry name" value="DNA_brk_join_enz"/>
</dbReference>
<feature type="active site" evidence="10">
    <location>
        <position position="301"/>
    </location>
</feature>
<dbReference type="GO" id="GO:0007059">
    <property type="term" value="P:chromosome segregation"/>
    <property type="evidence" value="ECO:0007669"/>
    <property type="project" value="UniProtKB-UniRule"/>
</dbReference>
<dbReference type="SUPFAM" id="SSF56349">
    <property type="entry name" value="DNA breaking-rejoining enzymes"/>
    <property type="match status" value="1"/>
</dbReference>
<dbReference type="EMBL" id="ANIN01000001">
    <property type="protein sequence ID" value="ELA09090.1"/>
    <property type="molecule type" value="Genomic_DNA"/>
</dbReference>
<keyword evidence="5 10" id="KW-0159">Chromosome partition</keyword>
<dbReference type="NCBIfam" id="NF001399">
    <property type="entry name" value="PRK00283.1"/>
    <property type="match status" value="1"/>
</dbReference>
<evidence type="ECO:0000256" key="10">
    <source>
        <dbReference type="HAMAP-Rule" id="MF_01808"/>
    </source>
</evidence>
<feature type="active site" description="O-(3'-phospho-DNA)-tyrosine intermediate" evidence="10">
    <location>
        <position position="310"/>
    </location>
</feature>
<accession>L2F882</accession>
<evidence type="ECO:0000256" key="8">
    <source>
        <dbReference type="ARBA" id="ARBA00023172"/>
    </source>
</evidence>
<organism evidence="13 14">
    <name type="scientific">Moraxella macacae 0408225</name>
    <dbReference type="NCBI Taxonomy" id="1230338"/>
    <lineage>
        <taxon>Bacteria</taxon>
        <taxon>Pseudomonadati</taxon>
        <taxon>Pseudomonadota</taxon>
        <taxon>Gammaproteobacteria</taxon>
        <taxon>Moraxellales</taxon>
        <taxon>Moraxellaceae</taxon>
        <taxon>Moraxella</taxon>
    </lineage>
</organism>
<dbReference type="InterPro" id="IPR011932">
    <property type="entry name" value="Recomb_XerD"/>
</dbReference>
<proteinExistence type="inferred from homology"/>
<dbReference type="Pfam" id="PF00589">
    <property type="entry name" value="Phage_integrase"/>
    <property type="match status" value="1"/>
</dbReference>
<keyword evidence="4 10" id="KW-0132">Cell division</keyword>
<dbReference type="PANTHER" id="PTHR30349:SF90">
    <property type="entry name" value="TYROSINE RECOMBINASE XERD"/>
    <property type="match status" value="1"/>
</dbReference>
<dbReference type="Pfam" id="PF02899">
    <property type="entry name" value="Phage_int_SAM_1"/>
    <property type="match status" value="1"/>
</dbReference>
<gene>
    <name evidence="10" type="primary">xerC</name>
    <name evidence="13" type="ORF">MOMA_01745</name>
</gene>
<evidence type="ECO:0000256" key="7">
    <source>
        <dbReference type="ARBA" id="ARBA00023125"/>
    </source>
</evidence>
<evidence type="ECO:0000256" key="5">
    <source>
        <dbReference type="ARBA" id="ARBA00022829"/>
    </source>
</evidence>
<dbReference type="Gene3D" id="1.10.150.130">
    <property type="match status" value="1"/>
</dbReference>
<feature type="domain" description="Tyr recombinase" evidence="11">
    <location>
        <begin position="135"/>
        <end position="323"/>
    </location>
</feature>
<feature type="domain" description="Core-binding (CB)" evidence="12">
    <location>
        <begin position="33"/>
        <end position="114"/>
    </location>
</feature>
<comment type="subcellular location">
    <subcellularLocation>
        <location evidence="1 10">Cytoplasm</location>
    </subcellularLocation>
</comment>
<feature type="active site" evidence="10">
    <location>
        <position position="199"/>
    </location>
</feature>
<evidence type="ECO:0000259" key="11">
    <source>
        <dbReference type="PROSITE" id="PS51898"/>
    </source>
</evidence>
<dbReference type="PANTHER" id="PTHR30349">
    <property type="entry name" value="PHAGE INTEGRASE-RELATED"/>
    <property type="match status" value="1"/>
</dbReference>
<keyword evidence="9 10" id="KW-0131">Cell cycle</keyword>
<dbReference type="PROSITE" id="PS51900">
    <property type="entry name" value="CB"/>
    <property type="match status" value="1"/>
</dbReference>
<comment type="subunit">
    <text evidence="10">Forms a cyclic heterotetrameric complex composed of two molecules of XerC and two molecules of XerD.</text>
</comment>
<dbReference type="InterPro" id="IPR044068">
    <property type="entry name" value="CB"/>
</dbReference>
<dbReference type="CDD" id="cd00798">
    <property type="entry name" value="INT_XerDC_C"/>
    <property type="match status" value="1"/>
</dbReference>
<keyword evidence="7 10" id="KW-0238">DNA-binding</keyword>
<feature type="active site" evidence="10">
    <location>
        <position position="175"/>
    </location>
</feature>
<evidence type="ECO:0000256" key="4">
    <source>
        <dbReference type="ARBA" id="ARBA00022618"/>
    </source>
</evidence>
<keyword evidence="3 10" id="KW-0963">Cytoplasm</keyword>
<dbReference type="PROSITE" id="PS51898">
    <property type="entry name" value="TYR_RECOMBINASE"/>
    <property type="match status" value="1"/>
</dbReference>
<keyword evidence="14" id="KW-1185">Reference proteome</keyword>
<evidence type="ECO:0000256" key="6">
    <source>
        <dbReference type="ARBA" id="ARBA00022908"/>
    </source>
</evidence>
<dbReference type="GO" id="GO:0005737">
    <property type="term" value="C:cytoplasm"/>
    <property type="evidence" value="ECO:0007669"/>
    <property type="project" value="UniProtKB-SubCell"/>
</dbReference>
<dbReference type="NCBIfam" id="TIGR02225">
    <property type="entry name" value="recomb_XerD"/>
    <property type="match status" value="1"/>
</dbReference>
<comment type="similarity">
    <text evidence="2">Belongs to the 'phage' integrase family. XerD subfamily.</text>
</comment>
<evidence type="ECO:0000313" key="13">
    <source>
        <dbReference type="EMBL" id="ELA09090.1"/>
    </source>
</evidence>
<dbReference type="Proteomes" id="UP000023795">
    <property type="component" value="Unassembled WGS sequence"/>
</dbReference>
<reference evidence="13 14" key="1">
    <citation type="journal article" date="2013" name="Genome Announc.">
        <title>Genome Sequence of Moraxella macacae 0408225, a Novel Bacterial Species Isolated from a Cynomolgus Macaque with Epistaxis.</title>
        <authorList>
            <person name="Ladner J.T."/>
            <person name="Whitehouse C.A."/>
            <person name="Koroleva G.I."/>
            <person name="Palacios G.F."/>
        </authorList>
    </citation>
    <scope>NUCLEOTIDE SEQUENCE [LARGE SCALE GENOMIC DNA]</scope>
    <source>
        <strain evidence="13 14">0408225</strain>
    </source>
</reference>
<dbReference type="Gene3D" id="1.10.443.10">
    <property type="entry name" value="Intergrase catalytic core"/>
    <property type="match status" value="1"/>
</dbReference>
<keyword evidence="6 10" id="KW-0229">DNA integration</keyword>
<dbReference type="HAMAP" id="MF_01808">
    <property type="entry name" value="Recomb_XerC_XerD"/>
    <property type="match status" value="1"/>
</dbReference>
<evidence type="ECO:0000256" key="3">
    <source>
        <dbReference type="ARBA" id="ARBA00022490"/>
    </source>
</evidence>
<dbReference type="InterPro" id="IPR050090">
    <property type="entry name" value="Tyrosine_recombinase_XerCD"/>
</dbReference>
<name>L2F882_9GAMM</name>
<dbReference type="InterPro" id="IPR004107">
    <property type="entry name" value="Integrase_SAM-like_N"/>
</dbReference>
<sequence>MKKLINLTTTYTKHKMSLAKANQPRTAKALQINDEAQYLTKFRQFLFARGLTTNTRNAYLRDLLACERTNSKALTQWHGDDVLSCLSQLQQSGKNARSQARALSALKQFFLWQIHSNQRTDNPCDGIKAPKIRRNLPKDLSENDVTALLAAPNDSTALGMRDLAMLEVLYACGLRVSELIHLALHEVNLNAGWLQIRGKGDKIRLIPLGEIAIDTLNAYLTHARPQLTYLKNGQASRCQAVFLTQQGGYMTRQNFWYVIKRYAKQAGIDKEISPHTLRHAFATHLINHGADLRSVQMLLGHSDLSTTQIYTHVATARLQQLHQNHHPRA</sequence>
<feature type="active site" evidence="10">
    <location>
        <position position="275"/>
    </location>
</feature>
<dbReference type="GO" id="GO:0009037">
    <property type="term" value="F:tyrosine-based site-specific recombinase activity"/>
    <property type="evidence" value="ECO:0007669"/>
    <property type="project" value="UniProtKB-UniRule"/>
</dbReference>
<evidence type="ECO:0000313" key="14">
    <source>
        <dbReference type="Proteomes" id="UP000023795"/>
    </source>
</evidence>
<comment type="caution">
    <text evidence="13">The sequence shown here is derived from an EMBL/GenBank/DDBJ whole genome shotgun (WGS) entry which is preliminary data.</text>
</comment>
<dbReference type="AlphaFoldDB" id="L2F882"/>
<evidence type="ECO:0000256" key="9">
    <source>
        <dbReference type="ARBA" id="ARBA00023306"/>
    </source>
</evidence>
<dbReference type="GO" id="GO:0051301">
    <property type="term" value="P:cell division"/>
    <property type="evidence" value="ECO:0007669"/>
    <property type="project" value="UniProtKB-KW"/>
</dbReference>
<comment type="function">
    <text evidence="10">Site-specific tyrosine recombinase, which acts by catalyzing the cutting and rejoining of the recombining DNA molecules. The XerC-XerD complex is essential to convert dimers of the bacterial chromosome into monomers to permit their segregation at cell division. It also contributes to the segregational stability of plasmids.</text>
</comment>
<evidence type="ECO:0000256" key="2">
    <source>
        <dbReference type="ARBA" id="ARBA00010450"/>
    </source>
</evidence>
<dbReference type="InterPro" id="IPR010998">
    <property type="entry name" value="Integrase_recombinase_N"/>
</dbReference>
<keyword evidence="8 10" id="KW-0233">DNA recombination</keyword>
<dbReference type="GO" id="GO:0006313">
    <property type="term" value="P:DNA transposition"/>
    <property type="evidence" value="ECO:0007669"/>
    <property type="project" value="UniProtKB-UniRule"/>
</dbReference>
<evidence type="ECO:0000259" key="12">
    <source>
        <dbReference type="PROSITE" id="PS51900"/>
    </source>
</evidence>
<comment type="similarity">
    <text evidence="10">Belongs to the 'phage' integrase family. XerC subfamily.</text>
</comment>
<dbReference type="InterPro" id="IPR013762">
    <property type="entry name" value="Integrase-like_cat_sf"/>
</dbReference>